<dbReference type="InParanoid" id="A0A165U7R0"/>
<feature type="compositionally biased region" description="Pro residues" evidence="2">
    <location>
        <begin position="84"/>
        <end position="96"/>
    </location>
</feature>
<accession>A0A165U7R0</accession>
<keyword evidence="5" id="KW-1185">Reference proteome</keyword>
<gene>
    <name evidence="4" type="ORF">NEOLEDRAFT_1176366</name>
</gene>
<feature type="compositionally biased region" description="Low complexity" evidence="2">
    <location>
        <begin position="270"/>
        <end position="287"/>
    </location>
</feature>
<proteinExistence type="predicted"/>
<protein>
    <recommendedName>
        <fullName evidence="3">C2H2-type domain-containing protein</fullName>
    </recommendedName>
</protein>
<dbReference type="GO" id="GO:0008270">
    <property type="term" value="F:zinc ion binding"/>
    <property type="evidence" value="ECO:0007669"/>
    <property type="project" value="UniProtKB-KW"/>
</dbReference>
<name>A0A165U7R0_9AGAM</name>
<dbReference type="AlphaFoldDB" id="A0A165U7R0"/>
<keyword evidence="1" id="KW-0479">Metal-binding</keyword>
<evidence type="ECO:0000313" key="4">
    <source>
        <dbReference type="EMBL" id="KZT27768.1"/>
    </source>
</evidence>
<sequence>MPSSFHRLLVTDSNNSNSDMLVCDKCQARFRTSGGLKKHLQAKHPYQPPPDAAYAPVAGSSSSGSGLFGNLFRSRKRRRMQSPVPGPEDPPIPPQPSMRKPSTESRSPLDQPYPSVSLPPESYASTSPSRHLPVTPPQSRLNNSMNATPDYQPLPSSDGFPNLDFSDNIFHPNFYDYVPINDSIDDQLDYLTEDDYSDDDEEDDIEVSNSAVNGERLEYQEGALEEQDKERISKNSSDVLDENEVLVEVHPDLTGEPCDKEGHPLYRQASPTMPSGSDSSPSSPSPSATQRNPWWPYADEAAFDLA</sequence>
<dbReference type="EMBL" id="KV425560">
    <property type="protein sequence ID" value="KZT27768.1"/>
    <property type="molecule type" value="Genomic_DNA"/>
</dbReference>
<evidence type="ECO:0000259" key="3">
    <source>
        <dbReference type="PROSITE" id="PS50157"/>
    </source>
</evidence>
<feature type="region of interest" description="Disordered" evidence="2">
    <location>
        <begin position="37"/>
        <end position="159"/>
    </location>
</feature>
<organism evidence="4 5">
    <name type="scientific">Neolentinus lepideus HHB14362 ss-1</name>
    <dbReference type="NCBI Taxonomy" id="1314782"/>
    <lineage>
        <taxon>Eukaryota</taxon>
        <taxon>Fungi</taxon>
        <taxon>Dikarya</taxon>
        <taxon>Basidiomycota</taxon>
        <taxon>Agaricomycotina</taxon>
        <taxon>Agaricomycetes</taxon>
        <taxon>Gloeophyllales</taxon>
        <taxon>Gloeophyllaceae</taxon>
        <taxon>Neolentinus</taxon>
    </lineage>
</organism>
<evidence type="ECO:0000256" key="1">
    <source>
        <dbReference type="PROSITE-ProRule" id="PRU00042"/>
    </source>
</evidence>
<reference evidence="4 5" key="1">
    <citation type="journal article" date="2016" name="Mol. Biol. Evol.">
        <title>Comparative Genomics of Early-Diverging Mushroom-Forming Fungi Provides Insights into the Origins of Lignocellulose Decay Capabilities.</title>
        <authorList>
            <person name="Nagy L.G."/>
            <person name="Riley R."/>
            <person name="Tritt A."/>
            <person name="Adam C."/>
            <person name="Daum C."/>
            <person name="Floudas D."/>
            <person name="Sun H."/>
            <person name="Yadav J.S."/>
            <person name="Pangilinan J."/>
            <person name="Larsson K.H."/>
            <person name="Matsuura K."/>
            <person name="Barry K."/>
            <person name="Labutti K."/>
            <person name="Kuo R."/>
            <person name="Ohm R.A."/>
            <person name="Bhattacharya S.S."/>
            <person name="Shirouzu T."/>
            <person name="Yoshinaga Y."/>
            <person name="Martin F.M."/>
            <person name="Grigoriev I.V."/>
            <person name="Hibbett D.S."/>
        </authorList>
    </citation>
    <scope>NUCLEOTIDE SEQUENCE [LARGE SCALE GENOMIC DNA]</scope>
    <source>
        <strain evidence="4 5">HHB14362 ss-1</strain>
    </source>
</reference>
<dbReference type="SMART" id="SM00355">
    <property type="entry name" value="ZnF_C2H2"/>
    <property type="match status" value="1"/>
</dbReference>
<evidence type="ECO:0000256" key="2">
    <source>
        <dbReference type="SAM" id="MobiDB-lite"/>
    </source>
</evidence>
<feature type="compositionally biased region" description="Low complexity" evidence="2">
    <location>
        <begin position="52"/>
        <end position="65"/>
    </location>
</feature>
<evidence type="ECO:0000313" key="5">
    <source>
        <dbReference type="Proteomes" id="UP000076761"/>
    </source>
</evidence>
<feature type="domain" description="C2H2-type" evidence="3">
    <location>
        <begin position="21"/>
        <end position="49"/>
    </location>
</feature>
<feature type="compositionally biased region" description="Polar residues" evidence="2">
    <location>
        <begin position="137"/>
        <end position="149"/>
    </location>
</feature>
<feature type="compositionally biased region" description="Basic and acidic residues" evidence="2">
    <location>
        <begin position="247"/>
        <end position="264"/>
    </location>
</feature>
<dbReference type="PROSITE" id="PS00028">
    <property type="entry name" value="ZINC_FINGER_C2H2_1"/>
    <property type="match status" value="1"/>
</dbReference>
<feature type="compositionally biased region" description="Acidic residues" evidence="2">
    <location>
        <begin position="194"/>
        <end position="206"/>
    </location>
</feature>
<keyword evidence="1" id="KW-0863">Zinc-finger</keyword>
<dbReference type="PROSITE" id="PS50157">
    <property type="entry name" value="ZINC_FINGER_C2H2_2"/>
    <property type="match status" value="1"/>
</dbReference>
<keyword evidence="1" id="KW-0862">Zinc</keyword>
<dbReference type="Proteomes" id="UP000076761">
    <property type="component" value="Unassembled WGS sequence"/>
</dbReference>
<feature type="region of interest" description="Disordered" evidence="2">
    <location>
        <begin position="194"/>
        <end position="306"/>
    </location>
</feature>
<dbReference type="InterPro" id="IPR013087">
    <property type="entry name" value="Znf_C2H2_type"/>
</dbReference>